<evidence type="ECO:0000313" key="8">
    <source>
        <dbReference type="EMBL" id="UXZ05572.1"/>
    </source>
</evidence>
<dbReference type="InterPro" id="IPR014284">
    <property type="entry name" value="RNA_pol_sigma-70_dom"/>
</dbReference>
<reference evidence="8" key="1">
    <citation type="submission" date="2021-12" db="EMBL/GenBank/DDBJ databases">
        <title>taxonomy of Moraxella sp. ZY201224.</title>
        <authorList>
            <person name="Li F."/>
        </authorList>
    </citation>
    <scope>NUCLEOTIDE SEQUENCE</scope>
    <source>
        <strain evidence="8">ZY201224</strain>
    </source>
</reference>
<dbReference type="InterPro" id="IPR013249">
    <property type="entry name" value="RNA_pol_sigma70_r4_t2"/>
</dbReference>
<keyword evidence="5" id="KW-0804">Transcription</keyword>
<dbReference type="Gene3D" id="1.10.10.10">
    <property type="entry name" value="Winged helix-like DNA-binding domain superfamily/Winged helix DNA-binding domain"/>
    <property type="match status" value="1"/>
</dbReference>
<dbReference type="InterPro" id="IPR007627">
    <property type="entry name" value="RNA_pol_sigma70_r2"/>
</dbReference>
<dbReference type="InterPro" id="IPR039425">
    <property type="entry name" value="RNA_pol_sigma-70-like"/>
</dbReference>
<name>A0ABY6F647_9GAMM</name>
<dbReference type="SUPFAM" id="SSF88659">
    <property type="entry name" value="Sigma3 and sigma4 domains of RNA polymerase sigma factors"/>
    <property type="match status" value="1"/>
</dbReference>
<dbReference type="PANTHER" id="PTHR43133">
    <property type="entry name" value="RNA POLYMERASE ECF-TYPE SIGMA FACTO"/>
    <property type="match status" value="1"/>
</dbReference>
<feature type="domain" description="RNA polymerase sigma factor 70 region 4 type 2" evidence="7">
    <location>
        <begin position="151"/>
        <end position="203"/>
    </location>
</feature>
<evidence type="ECO:0000256" key="4">
    <source>
        <dbReference type="ARBA" id="ARBA00023125"/>
    </source>
</evidence>
<evidence type="ECO:0000256" key="5">
    <source>
        <dbReference type="ARBA" id="ARBA00023163"/>
    </source>
</evidence>
<keyword evidence="9" id="KW-1185">Reference proteome</keyword>
<keyword evidence="3" id="KW-0731">Sigma factor</keyword>
<dbReference type="Pfam" id="PF08281">
    <property type="entry name" value="Sigma70_r4_2"/>
    <property type="match status" value="1"/>
</dbReference>
<feature type="domain" description="RNA polymerase sigma-70 region 2" evidence="6">
    <location>
        <begin position="37"/>
        <end position="98"/>
    </location>
</feature>
<accession>A0ABY6F647</accession>
<dbReference type="InterPro" id="IPR014289">
    <property type="entry name" value="RNA_pol_sigma-24-rel"/>
</dbReference>
<sequence>MNDDYQQFIALLLKECPKNKNGDGHHSIGDVYLANLYEQLLKFAKNQLDDDELAKDCVQECLISAMQYSNKFKGNSAFKTWVFAILKHKIADMIKSNQIYIKLSELSDNDDIELFDMVFDNGKWQGDYTPKAFDESWCNPEIQAQNKAFWQILEYCLEHLPAEQAKVFLMKEYVGLDSKEICQALTISSQNYYVLMHRARLNLQTCLTRHWFVE</sequence>
<proteinExistence type="inferred from homology"/>
<dbReference type="Proteomes" id="UP001063782">
    <property type="component" value="Chromosome"/>
</dbReference>
<dbReference type="RefSeq" id="WP_263077083.1">
    <property type="nucleotide sequence ID" value="NZ_CP089977.1"/>
</dbReference>
<evidence type="ECO:0000256" key="3">
    <source>
        <dbReference type="ARBA" id="ARBA00023082"/>
    </source>
</evidence>
<evidence type="ECO:0000256" key="2">
    <source>
        <dbReference type="ARBA" id="ARBA00023015"/>
    </source>
</evidence>
<dbReference type="InterPro" id="IPR013325">
    <property type="entry name" value="RNA_pol_sigma_r2"/>
</dbReference>
<keyword evidence="4" id="KW-0238">DNA-binding</keyword>
<gene>
    <name evidence="8" type="ORF">LU297_03790</name>
</gene>
<dbReference type="NCBIfam" id="TIGR02943">
    <property type="entry name" value="Sig70_famx1"/>
    <property type="match status" value="1"/>
</dbReference>
<evidence type="ECO:0000259" key="6">
    <source>
        <dbReference type="Pfam" id="PF04542"/>
    </source>
</evidence>
<dbReference type="SUPFAM" id="SSF88946">
    <property type="entry name" value="Sigma2 domain of RNA polymerase sigma factors"/>
    <property type="match status" value="1"/>
</dbReference>
<keyword evidence="2" id="KW-0805">Transcription regulation</keyword>
<comment type="similarity">
    <text evidence="1">Belongs to the sigma-70 factor family. ECF subfamily.</text>
</comment>
<dbReference type="Pfam" id="PF04542">
    <property type="entry name" value="Sigma70_r2"/>
    <property type="match status" value="1"/>
</dbReference>
<dbReference type="Gene3D" id="1.10.1740.10">
    <property type="match status" value="1"/>
</dbReference>
<dbReference type="PANTHER" id="PTHR43133:SF8">
    <property type="entry name" value="RNA POLYMERASE SIGMA FACTOR HI_1459-RELATED"/>
    <property type="match status" value="1"/>
</dbReference>
<dbReference type="EMBL" id="CP089977">
    <property type="protein sequence ID" value="UXZ05572.1"/>
    <property type="molecule type" value="Genomic_DNA"/>
</dbReference>
<organism evidence="8 9">
    <name type="scientific">Moraxella nasicaprae</name>
    <dbReference type="NCBI Taxonomy" id="2904122"/>
    <lineage>
        <taxon>Bacteria</taxon>
        <taxon>Pseudomonadati</taxon>
        <taxon>Pseudomonadota</taxon>
        <taxon>Gammaproteobacteria</taxon>
        <taxon>Moraxellales</taxon>
        <taxon>Moraxellaceae</taxon>
        <taxon>Moraxella</taxon>
    </lineage>
</organism>
<evidence type="ECO:0000313" key="9">
    <source>
        <dbReference type="Proteomes" id="UP001063782"/>
    </source>
</evidence>
<dbReference type="NCBIfam" id="TIGR02937">
    <property type="entry name" value="sigma70-ECF"/>
    <property type="match status" value="1"/>
</dbReference>
<evidence type="ECO:0000259" key="7">
    <source>
        <dbReference type="Pfam" id="PF08281"/>
    </source>
</evidence>
<dbReference type="InterPro" id="IPR013324">
    <property type="entry name" value="RNA_pol_sigma_r3/r4-like"/>
</dbReference>
<dbReference type="InterPro" id="IPR036388">
    <property type="entry name" value="WH-like_DNA-bd_sf"/>
</dbReference>
<evidence type="ECO:0000256" key="1">
    <source>
        <dbReference type="ARBA" id="ARBA00010641"/>
    </source>
</evidence>
<protein>
    <submittedName>
        <fullName evidence="8">Sigma-70 family RNA polymerase sigma factor</fullName>
    </submittedName>
</protein>